<name>K4KLB0_SIMAS</name>
<sequence length="221" mass="24990">MAISVLHINALFVRLLPKLELGKLRFPLWLQRGLATLGLLAISPLLLLTALAIRIESPGAVIYTQIRVGVNGRRFRIYKFRSMRCPNDPKYPPAEALQSDREGICQKMYRDPRITRVGAIIRKLSIDELPQLFNVVLGDMALIGPRPALEREVAQYQMRAMERLDAMPGLTGLWQVSGRADTTFDEQIDLDLRYVRGQSLWLDMKILCLTVPAVLFGKGAY</sequence>
<dbReference type="Proteomes" id="UP000000466">
    <property type="component" value="Chromosome"/>
</dbReference>
<dbReference type="PANTHER" id="PTHR30576:SF10">
    <property type="entry name" value="SLL5057 PROTEIN"/>
    <property type="match status" value="1"/>
</dbReference>
<evidence type="ECO:0000313" key="4">
    <source>
        <dbReference type="EMBL" id="AFU99801.1"/>
    </source>
</evidence>
<dbReference type="RefSeq" id="WP_015047964.1">
    <property type="nucleotide sequence ID" value="NC_018868.3"/>
</dbReference>
<dbReference type="eggNOG" id="COG2148">
    <property type="taxonomic scope" value="Bacteria"/>
</dbReference>
<comment type="similarity">
    <text evidence="1">Belongs to the bacterial sugar transferase family.</text>
</comment>
<reference evidence="4 5" key="1">
    <citation type="journal article" date="2013" name="Genome Announc.">
        <title>Complete genome sequence of Simiduia agarivorans SA1(T), a marine bacterium able to degrade a variety of polysaccharides.</title>
        <authorList>
            <person name="Lin S.Y."/>
            <person name="Shieh W.Y."/>
            <person name="Chen J.S."/>
            <person name="Tang S.L."/>
        </authorList>
    </citation>
    <scope>NUCLEOTIDE SEQUENCE [LARGE SCALE GENOMIC DNA]</scope>
    <source>
        <strain evidence="5">DSM 21679 / JCM 13881 / BCRC 17597 / SA1</strain>
    </source>
</reference>
<feature type="transmembrane region" description="Helical" evidence="2">
    <location>
        <begin position="33"/>
        <end position="53"/>
    </location>
</feature>
<dbReference type="Pfam" id="PF02397">
    <property type="entry name" value="Bac_transf"/>
    <property type="match status" value="1"/>
</dbReference>
<keyword evidence="2" id="KW-1133">Transmembrane helix</keyword>
<dbReference type="HOGENOM" id="CLU_024920_1_0_6"/>
<evidence type="ECO:0000313" key="5">
    <source>
        <dbReference type="Proteomes" id="UP000000466"/>
    </source>
</evidence>
<dbReference type="AlphaFoldDB" id="K4KLB0"/>
<protein>
    <submittedName>
        <fullName evidence="4">Undecaprenyl-phosphate galactosephosphotransferase</fullName>
    </submittedName>
</protein>
<dbReference type="PANTHER" id="PTHR30576">
    <property type="entry name" value="COLANIC BIOSYNTHESIS UDP-GLUCOSE LIPID CARRIER TRANSFERASE"/>
    <property type="match status" value="1"/>
</dbReference>
<dbReference type="InterPro" id="IPR003362">
    <property type="entry name" value="Bact_transf"/>
</dbReference>
<dbReference type="EMBL" id="CP003746">
    <property type="protein sequence ID" value="AFU99801.1"/>
    <property type="molecule type" value="Genomic_DNA"/>
</dbReference>
<accession>K4KLB0</accession>
<keyword evidence="5" id="KW-1185">Reference proteome</keyword>
<dbReference type="OrthoDB" id="9808602at2"/>
<dbReference type="GO" id="GO:0016780">
    <property type="term" value="F:phosphotransferase activity, for other substituted phosphate groups"/>
    <property type="evidence" value="ECO:0007669"/>
    <property type="project" value="TreeGrafter"/>
</dbReference>
<evidence type="ECO:0000259" key="3">
    <source>
        <dbReference type="Pfam" id="PF02397"/>
    </source>
</evidence>
<evidence type="ECO:0000256" key="1">
    <source>
        <dbReference type="ARBA" id="ARBA00006464"/>
    </source>
</evidence>
<gene>
    <name evidence="4" type="ordered locus">M5M_13285</name>
</gene>
<evidence type="ECO:0000256" key="2">
    <source>
        <dbReference type="SAM" id="Phobius"/>
    </source>
</evidence>
<keyword evidence="2" id="KW-0472">Membrane</keyword>
<feature type="domain" description="Bacterial sugar transferase" evidence="3">
    <location>
        <begin position="34"/>
        <end position="215"/>
    </location>
</feature>
<dbReference type="STRING" id="1117647.M5M_13285"/>
<dbReference type="KEGG" id="saga:M5M_13285"/>
<organism evidence="4 5">
    <name type="scientific">Simiduia agarivorans (strain DSM 21679 / JCM 13881 / BCRC 17597 / SA1)</name>
    <dbReference type="NCBI Taxonomy" id="1117647"/>
    <lineage>
        <taxon>Bacteria</taxon>
        <taxon>Pseudomonadati</taxon>
        <taxon>Pseudomonadota</taxon>
        <taxon>Gammaproteobacteria</taxon>
        <taxon>Cellvibrionales</taxon>
        <taxon>Cellvibrionaceae</taxon>
        <taxon>Simiduia</taxon>
    </lineage>
</organism>
<keyword evidence="2" id="KW-0812">Transmembrane</keyword>
<proteinExistence type="inferred from homology"/>